<keyword evidence="3" id="KW-1185">Reference proteome</keyword>
<evidence type="ECO:0000313" key="2">
    <source>
        <dbReference type="EMBL" id="WQD80822.1"/>
    </source>
</evidence>
<dbReference type="Proteomes" id="UP001325479">
    <property type="component" value="Chromosome"/>
</dbReference>
<reference evidence="2 3" key="1">
    <citation type="submission" date="2023-12" db="EMBL/GenBank/DDBJ databases">
        <title>Genome sequencing and assembly of bacterial species from a model synthetic community.</title>
        <authorList>
            <person name="Hogle S.L."/>
        </authorList>
    </citation>
    <scope>NUCLEOTIDE SEQUENCE [LARGE SCALE GENOMIC DNA]</scope>
    <source>
        <strain evidence="2 3">HAMBI 2494</strain>
    </source>
</reference>
<keyword evidence="1" id="KW-1133">Transmembrane helix</keyword>
<organism evidence="2 3">
    <name type="scientific">Paraburkholderia kururiensis</name>
    <dbReference type="NCBI Taxonomy" id="984307"/>
    <lineage>
        <taxon>Bacteria</taxon>
        <taxon>Pseudomonadati</taxon>
        <taxon>Pseudomonadota</taxon>
        <taxon>Betaproteobacteria</taxon>
        <taxon>Burkholderiales</taxon>
        <taxon>Burkholderiaceae</taxon>
        <taxon>Paraburkholderia</taxon>
    </lineage>
</organism>
<keyword evidence="1" id="KW-0812">Transmembrane</keyword>
<evidence type="ECO:0000256" key="1">
    <source>
        <dbReference type="SAM" id="Phobius"/>
    </source>
</evidence>
<name>A0ABZ0WTT6_9BURK</name>
<protein>
    <submittedName>
        <fullName evidence="2">Uncharacterized protein</fullName>
    </submittedName>
</protein>
<evidence type="ECO:0000313" key="3">
    <source>
        <dbReference type="Proteomes" id="UP001325479"/>
    </source>
</evidence>
<gene>
    <name evidence="2" type="ORF">U0042_14710</name>
</gene>
<feature type="transmembrane region" description="Helical" evidence="1">
    <location>
        <begin position="12"/>
        <end position="29"/>
    </location>
</feature>
<sequence length="70" mass="7859">MPARFQLFERIAFSLVVFAALLCSAFIAYESSPEFRFGLHEGKELVLKSTEYSYMCASAMSQPCAQIPVE</sequence>
<dbReference type="EMBL" id="CP139965">
    <property type="protein sequence ID" value="WQD80822.1"/>
    <property type="molecule type" value="Genomic_DNA"/>
</dbReference>
<keyword evidence="1" id="KW-0472">Membrane</keyword>
<dbReference type="RefSeq" id="WP_114810160.1">
    <property type="nucleotide sequence ID" value="NZ_CP139965.1"/>
</dbReference>
<proteinExistence type="predicted"/>
<accession>A0ABZ0WTT6</accession>